<dbReference type="Proteomes" id="UP001302696">
    <property type="component" value="Plasmid pCM-KT1-3"/>
</dbReference>
<evidence type="ECO:0000313" key="4">
    <source>
        <dbReference type="EMBL" id="WPC22743.1"/>
    </source>
</evidence>
<evidence type="ECO:0000256" key="1">
    <source>
        <dbReference type="ARBA" id="ARBA00008909"/>
    </source>
</evidence>
<dbReference type="EMBL" id="CP104781">
    <property type="protein sequence ID" value="WPC22743.1"/>
    <property type="molecule type" value="Genomic_DNA"/>
</dbReference>
<keyword evidence="5" id="KW-1185">Reference proteome</keyword>
<accession>A0ABZ0Q850</accession>
<name>A0ABZ0Q850_9LACO</name>
<keyword evidence="4" id="KW-0614">Plasmid</keyword>
<evidence type="ECO:0000256" key="2">
    <source>
        <dbReference type="ARBA" id="ARBA00022705"/>
    </source>
</evidence>
<protein>
    <submittedName>
        <fullName evidence="4">Protein rep</fullName>
    </submittedName>
</protein>
<feature type="compositionally biased region" description="Low complexity" evidence="3">
    <location>
        <begin position="355"/>
        <end position="364"/>
    </location>
</feature>
<sequence>MTSKKQVIKKNKSPLEQEREFWISQTELKKVGLVVVEMLSHSGMGEKQLQALKACGTYLLYKATFDKTIKKNYRSNFCHNRFCPFCAVIRARKDSMLINTVMELISKKEHKKFIFGTLTVPNVPGEELADTIKQVNHAWKKMMARKQFKAVNKGYVRKLEVEYNAERNDFHPHLHFIMAVNWSYLTDKHYFISQPLWLQQWQDVMGDSSIKEIKVKAVSDREGSVQELAKYESKDIVKNPKKFTDGAMYYYYQALKGKQKISFNGLFRQYRSIIATIEDKAKKGEELTEKEKKVNELLPKDMNTYYWWLQANWAAGGYGHEYQKMTPEEVEQNKGNGVKDEPNNQPNSGKNGRDSSSSSEKTNS</sequence>
<evidence type="ECO:0000256" key="3">
    <source>
        <dbReference type="SAM" id="MobiDB-lite"/>
    </source>
</evidence>
<proteinExistence type="inferred from homology"/>
<geneLocation type="plasmid" evidence="4 5">
    <name>pCM-KT1-3</name>
</geneLocation>
<dbReference type="InterPro" id="IPR000989">
    <property type="entry name" value="Rep"/>
</dbReference>
<evidence type="ECO:0000313" key="5">
    <source>
        <dbReference type="Proteomes" id="UP001302696"/>
    </source>
</evidence>
<reference evidence="5" key="1">
    <citation type="submission" date="2024-06" db="EMBL/GenBank/DDBJ databases">
        <authorList>
            <person name="Chang H.C."/>
            <person name="Mun S.Y."/>
        </authorList>
    </citation>
    <scope>NUCLEOTIDE SEQUENCE [LARGE SCALE GENOMIC DNA]</scope>
    <source>
        <strain evidence="5">KT1</strain>
        <plasmid evidence="5">pCM-KT1-3</plasmid>
    </source>
</reference>
<dbReference type="RefSeq" id="WP_323707595.1">
    <property type="nucleotide sequence ID" value="NZ_CP104773.1"/>
</dbReference>
<organism evidence="4 5">
    <name type="scientific">Pediococcus inopinatus</name>
    <dbReference type="NCBI Taxonomy" id="114090"/>
    <lineage>
        <taxon>Bacteria</taxon>
        <taxon>Bacillati</taxon>
        <taxon>Bacillota</taxon>
        <taxon>Bacilli</taxon>
        <taxon>Lactobacillales</taxon>
        <taxon>Lactobacillaceae</taxon>
        <taxon>Pediococcus</taxon>
    </lineage>
</organism>
<gene>
    <name evidence="4" type="ORF">N6G96_10740</name>
</gene>
<feature type="region of interest" description="Disordered" evidence="3">
    <location>
        <begin position="324"/>
        <end position="364"/>
    </location>
</feature>
<dbReference type="Pfam" id="PF01446">
    <property type="entry name" value="Rep_1"/>
    <property type="match status" value="1"/>
</dbReference>
<comment type="similarity">
    <text evidence="1">Belongs to the Gram-positive plasmids replication protein type 1 family.</text>
</comment>
<keyword evidence="2" id="KW-0235">DNA replication</keyword>